<feature type="compositionally biased region" description="Basic and acidic residues" evidence="1">
    <location>
        <begin position="133"/>
        <end position="153"/>
    </location>
</feature>
<accession>A0A6P3BYG2</accession>
<organism evidence="2 3">
    <name type="scientific">Burkholderia lata (strain ATCC 17760 / DSM 23089 / LMG 22485 / NCIMB 9086 / R18194 / 383)</name>
    <dbReference type="NCBI Taxonomy" id="482957"/>
    <lineage>
        <taxon>Bacteria</taxon>
        <taxon>Pseudomonadati</taxon>
        <taxon>Pseudomonadota</taxon>
        <taxon>Betaproteobacteria</taxon>
        <taxon>Burkholderiales</taxon>
        <taxon>Burkholderiaceae</taxon>
        <taxon>Burkholderia</taxon>
        <taxon>Burkholderia cepacia complex</taxon>
    </lineage>
</organism>
<evidence type="ECO:0000313" key="3">
    <source>
        <dbReference type="Proteomes" id="UP000494110"/>
    </source>
</evidence>
<name>A0A6P3BYG2_BURL3</name>
<feature type="compositionally biased region" description="Basic residues" evidence="1">
    <location>
        <begin position="25"/>
        <end position="39"/>
    </location>
</feature>
<feature type="region of interest" description="Disordered" evidence="1">
    <location>
        <begin position="129"/>
        <end position="153"/>
    </location>
</feature>
<dbReference type="Proteomes" id="UP000494110">
    <property type="component" value="Unassembled WGS sequence"/>
</dbReference>
<dbReference type="AlphaFoldDB" id="A0A6P3BYG2"/>
<feature type="compositionally biased region" description="Basic and acidic residues" evidence="1">
    <location>
        <begin position="40"/>
        <end position="49"/>
    </location>
</feature>
<evidence type="ECO:0000313" key="2">
    <source>
        <dbReference type="EMBL" id="VWD64350.1"/>
    </source>
</evidence>
<feature type="region of interest" description="Disordered" evidence="1">
    <location>
        <begin position="1"/>
        <end position="66"/>
    </location>
</feature>
<protein>
    <submittedName>
        <fullName evidence="2">Uncharacterized protein</fullName>
    </submittedName>
</protein>
<gene>
    <name evidence="2" type="ORF">BLA39750_07882</name>
</gene>
<sequence length="198" mass="21647">MVAFGDECQKGEDDAGRAGRERGLGRCHRANQHRGRRRLPRECGKRDGEYAAGGNGPRPPVDRGGDRRPRVVVVLRLVLAAERIAQPVADQRGGRYFRRLAACAAGEQHTDRDDEHVAPCAGKRCAPAQVGRQEVDGAQRAERGDQQRGGPCDRRECVAAGRAAGNVVVAFRLLPHRGSLRTNYRVRRSPCGILRAAM</sequence>
<dbReference type="EMBL" id="CABVQN010000081">
    <property type="protein sequence ID" value="VWD64350.1"/>
    <property type="molecule type" value="Genomic_DNA"/>
</dbReference>
<evidence type="ECO:0000256" key="1">
    <source>
        <dbReference type="SAM" id="MobiDB-lite"/>
    </source>
</evidence>
<feature type="compositionally biased region" description="Basic and acidic residues" evidence="1">
    <location>
        <begin position="7"/>
        <end position="24"/>
    </location>
</feature>
<reference evidence="2 3" key="1">
    <citation type="submission" date="2019-09" db="EMBL/GenBank/DDBJ databases">
        <authorList>
            <person name="Depoorter E."/>
        </authorList>
    </citation>
    <scope>NUCLEOTIDE SEQUENCE [LARGE SCALE GENOMIC DNA]</scope>
    <source>
        <strain evidence="2">R-39750</strain>
    </source>
</reference>
<proteinExistence type="predicted"/>